<reference evidence="2" key="2">
    <citation type="journal article" date="2018" name="Nat. Commun.">
        <title>Extreme sensitivity to ultraviolet light in the fungal pathogen causing white-nose syndrome of bats.</title>
        <authorList>
            <person name="Palmer J.M."/>
            <person name="Drees K.P."/>
            <person name="Foster J.T."/>
            <person name="Lindner D.L."/>
        </authorList>
    </citation>
    <scope>NUCLEOTIDE SEQUENCE [LARGE SCALE GENOMIC DNA]</scope>
    <source>
        <strain evidence="2">UAMH 10579</strain>
    </source>
</reference>
<evidence type="ECO:0000313" key="1">
    <source>
        <dbReference type="EMBL" id="OBT91324.2"/>
    </source>
</evidence>
<keyword evidence="2" id="KW-1185">Reference proteome</keyword>
<dbReference type="STRING" id="342668.A0A1B8G669"/>
<accession>A0A1B8G669</accession>
<sequence>MLRDKRIVGGINLDGSFFSTVMNKGLDRPFLIFGHENKTQATDDSWAETWSHLRSWKLELGLAKSQHYTFSDLPALLNVLHAPQEILDAASGRVGTLDGLRALDIVQTYVVAFLDLVLRHKNPKILHQTVAEFPEVSIVDK</sequence>
<dbReference type="AlphaFoldDB" id="A0A1B8G669"/>
<evidence type="ECO:0000313" key="2">
    <source>
        <dbReference type="Proteomes" id="UP000091956"/>
    </source>
</evidence>
<organism evidence="1 2">
    <name type="scientific">Pseudogymnoascus verrucosus</name>
    <dbReference type="NCBI Taxonomy" id="342668"/>
    <lineage>
        <taxon>Eukaryota</taxon>
        <taxon>Fungi</taxon>
        <taxon>Dikarya</taxon>
        <taxon>Ascomycota</taxon>
        <taxon>Pezizomycotina</taxon>
        <taxon>Leotiomycetes</taxon>
        <taxon>Thelebolales</taxon>
        <taxon>Thelebolaceae</taxon>
        <taxon>Pseudogymnoascus</taxon>
    </lineage>
</organism>
<dbReference type="RefSeq" id="XP_018125057.2">
    <property type="nucleotide sequence ID" value="XM_018280053.2"/>
</dbReference>
<dbReference type="EMBL" id="KV460308">
    <property type="protein sequence ID" value="OBT91324.2"/>
    <property type="molecule type" value="Genomic_DNA"/>
</dbReference>
<proteinExistence type="predicted"/>
<protein>
    <submittedName>
        <fullName evidence="1">Uncharacterized protein</fullName>
    </submittedName>
</protein>
<reference evidence="1 2" key="1">
    <citation type="submission" date="2016-03" db="EMBL/GenBank/DDBJ databases">
        <title>Comparative genomics of Pseudogymnoascus destructans, the fungus causing white-nose syndrome of bats.</title>
        <authorList>
            <person name="Palmer J.M."/>
            <person name="Drees K.P."/>
            <person name="Foster J.T."/>
            <person name="Lindner D.L."/>
        </authorList>
    </citation>
    <scope>NUCLEOTIDE SEQUENCE [LARGE SCALE GENOMIC DNA]</scope>
    <source>
        <strain evidence="1 2">UAMH 10579</strain>
    </source>
</reference>
<name>A0A1B8G669_9PEZI</name>
<dbReference type="Gene3D" id="3.40.50.1820">
    <property type="entry name" value="alpha/beta hydrolase"/>
    <property type="match status" value="1"/>
</dbReference>
<dbReference type="InterPro" id="IPR029058">
    <property type="entry name" value="AB_hydrolase_fold"/>
</dbReference>
<dbReference type="GeneID" id="28844046"/>
<gene>
    <name evidence="1" type="ORF">VE01_10660</name>
</gene>
<dbReference type="Proteomes" id="UP000091956">
    <property type="component" value="Unassembled WGS sequence"/>
</dbReference>